<accession>A0A5B9W1Y3</accession>
<proteinExistence type="predicted"/>
<dbReference type="InterPro" id="IPR029044">
    <property type="entry name" value="Nucleotide-diphossugar_trans"/>
</dbReference>
<keyword evidence="4" id="KW-0808">Transferase</keyword>
<dbReference type="EC" id="2.4.1.21" evidence="4"/>
<dbReference type="KEGG" id="agv:OJF2_28020"/>
<dbReference type="SUPFAM" id="SSF53756">
    <property type="entry name" value="UDP-Glycosyltransferase/glycogen phosphorylase"/>
    <property type="match status" value="1"/>
</dbReference>
<dbReference type="Pfam" id="PF00534">
    <property type="entry name" value="Glycos_transf_1"/>
    <property type="match status" value="1"/>
</dbReference>
<dbReference type="InterPro" id="IPR001296">
    <property type="entry name" value="Glyco_trans_1"/>
</dbReference>
<dbReference type="CDD" id="cd03801">
    <property type="entry name" value="GT4_PimA-like"/>
    <property type="match status" value="1"/>
</dbReference>
<feature type="domain" description="Glycosyl transferase family 1" evidence="2">
    <location>
        <begin position="429"/>
        <end position="602"/>
    </location>
</feature>
<feature type="domain" description="Glycosyltransferase 2-like" evidence="3">
    <location>
        <begin position="637"/>
        <end position="760"/>
    </location>
</feature>
<keyword evidence="5" id="KW-1185">Reference proteome</keyword>
<dbReference type="CDD" id="cd00761">
    <property type="entry name" value="Glyco_tranf_GTA_type"/>
    <property type="match status" value="1"/>
</dbReference>
<organism evidence="4 5">
    <name type="scientific">Aquisphaera giovannonii</name>
    <dbReference type="NCBI Taxonomy" id="406548"/>
    <lineage>
        <taxon>Bacteria</taxon>
        <taxon>Pseudomonadati</taxon>
        <taxon>Planctomycetota</taxon>
        <taxon>Planctomycetia</taxon>
        <taxon>Isosphaerales</taxon>
        <taxon>Isosphaeraceae</taxon>
        <taxon>Aquisphaera</taxon>
    </lineage>
</organism>
<dbReference type="AlphaFoldDB" id="A0A5B9W1Y3"/>
<dbReference type="OrthoDB" id="290149at2"/>
<evidence type="ECO:0000256" key="1">
    <source>
        <dbReference type="SAM" id="MobiDB-lite"/>
    </source>
</evidence>
<evidence type="ECO:0000313" key="5">
    <source>
        <dbReference type="Proteomes" id="UP000324233"/>
    </source>
</evidence>
<dbReference type="Proteomes" id="UP000324233">
    <property type="component" value="Chromosome"/>
</dbReference>
<keyword evidence="4" id="KW-0328">Glycosyltransferase</keyword>
<dbReference type="Gene3D" id="3.90.550.10">
    <property type="entry name" value="Spore Coat Polysaccharide Biosynthesis Protein SpsA, Chain A"/>
    <property type="match status" value="1"/>
</dbReference>
<dbReference type="Pfam" id="PF00535">
    <property type="entry name" value="Glycos_transf_2"/>
    <property type="match status" value="1"/>
</dbReference>
<dbReference type="InterPro" id="IPR001173">
    <property type="entry name" value="Glyco_trans_2-like"/>
</dbReference>
<dbReference type="Gene3D" id="3.40.50.2000">
    <property type="entry name" value="Glycogen Phosphorylase B"/>
    <property type="match status" value="2"/>
</dbReference>
<dbReference type="RefSeq" id="WP_148594216.1">
    <property type="nucleotide sequence ID" value="NZ_CP042997.1"/>
</dbReference>
<evidence type="ECO:0000313" key="4">
    <source>
        <dbReference type="EMBL" id="QEH34267.1"/>
    </source>
</evidence>
<evidence type="ECO:0000259" key="2">
    <source>
        <dbReference type="Pfam" id="PF00534"/>
    </source>
</evidence>
<dbReference type="SUPFAM" id="SSF53448">
    <property type="entry name" value="Nucleotide-diphospho-sugar transferases"/>
    <property type="match status" value="1"/>
</dbReference>
<dbReference type="EMBL" id="CP042997">
    <property type="protein sequence ID" value="QEH34267.1"/>
    <property type="molecule type" value="Genomic_DNA"/>
</dbReference>
<dbReference type="GO" id="GO:0009011">
    <property type="term" value="F:alpha-1,4-glucan glucosyltransferase (ADP-glucose donor) activity"/>
    <property type="evidence" value="ECO:0007669"/>
    <property type="project" value="UniProtKB-EC"/>
</dbReference>
<gene>
    <name evidence="4" type="primary">glgA_1</name>
    <name evidence="4" type="ORF">OJF2_28020</name>
</gene>
<reference evidence="4 5" key="1">
    <citation type="submission" date="2019-08" db="EMBL/GenBank/DDBJ databases">
        <title>Deep-cultivation of Planctomycetes and their phenomic and genomic characterization uncovers novel biology.</title>
        <authorList>
            <person name="Wiegand S."/>
            <person name="Jogler M."/>
            <person name="Boedeker C."/>
            <person name="Pinto D."/>
            <person name="Vollmers J."/>
            <person name="Rivas-Marin E."/>
            <person name="Kohn T."/>
            <person name="Peeters S.H."/>
            <person name="Heuer A."/>
            <person name="Rast P."/>
            <person name="Oberbeckmann S."/>
            <person name="Bunk B."/>
            <person name="Jeske O."/>
            <person name="Meyerdierks A."/>
            <person name="Storesund J.E."/>
            <person name="Kallscheuer N."/>
            <person name="Luecker S."/>
            <person name="Lage O.M."/>
            <person name="Pohl T."/>
            <person name="Merkel B.J."/>
            <person name="Hornburger P."/>
            <person name="Mueller R.-W."/>
            <person name="Bruemmer F."/>
            <person name="Labrenz M."/>
            <person name="Spormann A.M."/>
            <person name="Op den Camp H."/>
            <person name="Overmann J."/>
            <person name="Amann R."/>
            <person name="Jetten M.S.M."/>
            <person name="Mascher T."/>
            <person name="Medema M.H."/>
            <person name="Devos D.P."/>
            <person name="Kaster A.-K."/>
            <person name="Ovreas L."/>
            <person name="Rohde M."/>
            <person name="Galperin M.Y."/>
            <person name="Jogler C."/>
        </authorList>
    </citation>
    <scope>NUCLEOTIDE SEQUENCE [LARGE SCALE GENOMIC DNA]</scope>
    <source>
        <strain evidence="4 5">OJF2</strain>
    </source>
</reference>
<evidence type="ECO:0000259" key="3">
    <source>
        <dbReference type="Pfam" id="PF00535"/>
    </source>
</evidence>
<protein>
    <submittedName>
        <fullName evidence="4">Capsular glucan synthase</fullName>
        <ecNumber evidence="4">2.4.1.21</ecNumber>
    </submittedName>
</protein>
<feature type="region of interest" description="Disordered" evidence="1">
    <location>
        <begin position="1"/>
        <end position="70"/>
    </location>
</feature>
<sequence length="1157" mass="126493">MDKDEIVQAAAGESGHGCGSGPGSRPDAGGHPGGDTGPSRGYDAGVGRSVGSVAATEGETPGGGPRADRWWEPDRRLRIEHSELRSAYLALSREERALQAEARSMRERLASLEPGYAALVEQVGAFERGLGGLLLRKARGARRRIFREGRLSGRCWRLASRFAATLIASGPRVAVGKAAKKVRAKIRGPQPALDPEVRVAEAVPVEAIRVEAIRVEETPPAIREGFLDLPWRYLGAGAPGARGPGGHFKVLIVSHNGSRTGAPLCLLELAERLGRSPDFECWVVLRQGGELADDFARAAPTLDAEAMAGEGRDASEMPGLIARRFREFASRGVAICNTAEVSAFHAAFAEQRVPVLAWVHELSVCIAHIGGQATIDRIFAASRRVIVPADAVRDSLIARYSVDPDRLRTLYYGLEPRTLDLAQFRPMMRQQVRRELGIPEDAPIVLGCGTADFRKGTDLFAQLCRLVLLRSEAGEPSSDAWFVWLGSFGTAYSPMWLAHDGQHGPGMSRLIMAGPRDSTAAYFLAADLFALTSREDPCPFVNLEAMESGLAVVAFEDAGGAPEVLKEAGSCVPYLDVAAMADAVRALLNDPARRTAMGRRGQATIREHFTWDRFMEEFTEILRTDYDYHPSAPLKVSVIVPNYRHARYLERRLRGIFNQTLRPHEIIFLDNASPDDSVEVARRLAGESPVPMRIVVNEENNGSTFIQWMKGLSLATGDLVWIAEADDDCHPQLLERLVPGFYDPEVTLAYCQSAIIGPDDEVLEGDFLKYTDGLSPDRWRSPFCVPGNEEAELALSQINTIPNASAVVFRRPEGRPEFADELETMRFAGDWLFYAMQLRGGKITYVPQVLNLFRRHPQTNTHQVVRGDTYVEETLHVRARIMETYPLSIHSIASALARSAVEYDHLTREHQLDRPVFTANPRAQGPLRRIRDHLRRRHEASGRTGPGVLLVVGGLGPSGEAHAAIDLANSLAPDHRVYLCNARPWDYDPDVAARVADDVVRLEGTLGVGITTLAGDPPGAGTLSGQSARCKLLRELMRSHAIDVVHSFSRAADRLVLDIMDDLDLPWFTHLGDVTRDADFPILQHAARSAAGIFHEARADDGVTRQLSQPSGPRLIELPDPADPISLASVCSGAYARACEAGPGRPRESTSRTSRVA</sequence>
<name>A0A5B9W1Y3_9BACT</name>
<dbReference type="PANTHER" id="PTHR12526">
    <property type="entry name" value="GLYCOSYLTRANSFERASE"/>
    <property type="match status" value="1"/>
</dbReference>